<evidence type="ECO:0000259" key="1">
    <source>
        <dbReference type="Pfam" id="PF01261"/>
    </source>
</evidence>
<evidence type="ECO:0000313" key="2">
    <source>
        <dbReference type="EMBL" id="SER65277.1"/>
    </source>
</evidence>
<keyword evidence="2" id="KW-0413">Isomerase</keyword>
<name>A0A1H9QY03_9BACI</name>
<dbReference type="PANTHER" id="PTHR12110">
    <property type="entry name" value="HYDROXYPYRUVATE ISOMERASE"/>
    <property type="match status" value="1"/>
</dbReference>
<dbReference type="SUPFAM" id="SSF51658">
    <property type="entry name" value="Xylose isomerase-like"/>
    <property type="match status" value="1"/>
</dbReference>
<feature type="domain" description="Xylose isomerase-like TIM barrel" evidence="1">
    <location>
        <begin position="37"/>
        <end position="191"/>
    </location>
</feature>
<gene>
    <name evidence="2" type="ORF">SAMN04487944_107149</name>
</gene>
<evidence type="ECO:0000313" key="3">
    <source>
        <dbReference type="Proteomes" id="UP000199687"/>
    </source>
</evidence>
<dbReference type="Proteomes" id="UP000199687">
    <property type="component" value="Unassembled WGS sequence"/>
</dbReference>
<dbReference type="PANTHER" id="PTHR12110:SF41">
    <property type="entry name" value="INOSOSE DEHYDRATASE"/>
    <property type="match status" value="1"/>
</dbReference>
<dbReference type="Gene3D" id="3.20.20.150">
    <property type="entry name" value="Divalent-metal-dependent TIM barrel enzymes"/>
    <property type="match status" value="1"/>
</dbReference>
<dbReference type="AlphaFoldDB" id="A0A1H9QY03"/>
<proteinExistence type="predicted"/>
<dbReference type="InterPro" id="IPR050312">
    <property type="entry name" value="IolE/XylAMocC-like"/>
</dbReference>
<dbReference type="Pfam" id="PF01261">
    <property type="entry name" value="AP_endonuc_2"/>
    <property type="match status" value="1"/>
</dbReference>
<accession>A0A1H9QY03</accession>
<dbReference type="STRING" id="531814.SAMN04487944_107149"/>
<dbReference type="EMBL" id="FOGL01000007">
    <property type="protein sequence ID" value="SER65277.1"/>
    <property type="molecule type" value="Genomic_DNA"/>
</dbReference>
<keyword evidence="3" id="KW-1185">Reference proteome</keyword>
<reference evidence="2 3" key="1">
    <citation type="submission" date="2016-10" db="EMBL/GenBank/DDBJ databases">
        <authorList>
            <person name="de Groot N.N."/>
        </authorList>
    </citation>
    <scope>NUCLEOTIDE SEQUENCE [LARGE SCALE GENOMIC DNA]</scope>
    <source>
        <strain evidence="2 3">CGMCC 1.7727</strain>
    </source>
</reference>
<dbReference type="InterPro" id="IPR013022">
    <property type="entry name" value="Xyl_isomerase-like_TIM-brl"/>
</dbReference>
<protein>
    <submittedName>
        <fullName evidence="2">Xylose isomerase-like TIM barrel</fullName>
    </submittedName>
</protein>
<dbReference type="InterPro" id="IPR036237">
    <property type="entry name" value="Xyl_isomerase-like_sf"/>
</dbReference>
<organism evidence="2 3">
    <name type="scientific">Gracilibacillus ureilyticus</name>
    <dbReference type="NCBI Taxonomy" id="531814"/>
    <lineage>
        <taxon>Bacteria</taxon>
        <taxon>Bacillati</taxon>
        <taxon>Bacillota</taxon>
        <taxon>Bacilli</taxon>
        <taxon>Bacillales</taxon>
        <taxon>Bacillaceae</taxon>
        <taxon>Gracilibacillus</taxon>
    </lineage>
</organism>
<dbReference type="GO" id="GO:0016853">
    <property type="term" value="F:isomerase activity"/>
    <property type="evidence" value="ECO:0007669"/>
    <property type="project" value="UniProtKB-KW"/>
</dbReference>
<sequence>MRHLDSQYQENSLKGWRKLKIGLCSVTFRDKTVKEVIELAVKAELDSIEWGGDVHVPPGNEETARKVGELTRSHGIQVASYGSYYRVGEDTNFREILQTAKALGAPAVRVWPGAKGSTHADSLYRSKVIQETWLIADLAQEEGITVHFEFHENTLTDTNESAQNLLSEVNHPNIYTYWQPPNGVSMVERQASIDAVNQWISNIHLFFWESYNKRYSLIEGEREWLSYLQKIKNLDQFKQRHVLMEFVKDDDEDQFLKDARVLHNWRRML</sequence>